<dbReference type="PANTHER" id="PTHR46582:SF1">
    <property type="entry name" value="ZINC FINGER CCCH DOMAIN-CONTAINING PROTEIN 18"/>
    <property type="match status" value="1"/>
</dbReference>
<sequence length="534" mass="56562">MHNSSFPFACTCAVNVAVMVVTCCNADVVGSLASMSFSFLFSRSSRSSSFSGSSRSQSRRPSHSGSSFSSNSSRSSASPSPSRSRSFSPSSSRSITPPRTRTIKGKRQEGPPGAGEAKRALPSGKVSPPAVKKPPSAALRQPPAGQPSASGVQKGAALAAKVAAEARPAPPVPSEEGRPTKGNTDPLTKAADVVPPAQPSDKAEVRDGRAKERGSPGRSPPKRYGKVEWTNQKQPQRVVQRGGSHSSESVSSSGSHSHHHSHSSSASHSGSKHSRPGPEWNQLNRSLSMSSVSSASSASSHSSVHSADSDNMYADLASPVSSASEPSPPPRSRGKAKKETPLPPPKNKEATKGKEVNKEKALIKERDKVMVREKESAREKETPKEKHRAAGSPFRPHSQRPQGSPAASHAASGKPVVTMIPLATGLPQGKPPIVGHKEIKITLLNKGPEKEHRKRLEPLDRERGRSPPLKKVAASPERGYKERRPPVRITSPVRPDRHAGHRPPSPKASASLADGLLAHSCFLICSFFSSFTSV</sequence>
<feature type="region of interest" description="Disordered" evidence="1">
    <location>
        <begin position="46"/>
        <end position="510"/>
    </location>
</feature>
<accession>A0A8C4QMU6</accession>
<keyword evidence="2" id="KW-0732">Signal</keyword>
<keyword evidence="4" id="KW-1185">Reference proteome</keyword>
<dbReference type="PANTHER" id="PTHR46582">
    <property type="entry name" value="ZINC FINGER CCCH DOMAIN-CONTAINING PROTEIN 18"/>
    <property type="match status" value="1"/>
</dbReference>
<evidence type="ECO:0000256" key="1">
    <source>
        <dbReference type="SAM" id="MobiDB-lite"/>
    </source>
</evidence>
<dbReference type="InterPro" id="IPR052647">
    <property type="entry name" value="Zinc_finger_CCCH-type"/>
</dbReference>
<feature type="compositionally biased region" description="Basic and acidic residues" evidence="1">
    <location>
        <begin position="201"/>
        <end position="215"/>
    </location>
</feature>
<feature type="compositionally biased region" description="Low complexity" evidence="1">
    <location>
        <begin position="63"/>
        <end position="99"/>
    </location>
</feature>
<feature type="signal peptide" evidence="2">
    <location>
        <begin position="1"/>
        <end position="26"/>
    </location>
</feature>
<dbReference type="GO" id="GO:0071011">
    <property type="term" value="C:precatalytic spliceosome"/>
    <property type="evidence" value="ECO:0007669"/>
    <property type="project" value="TreeGrafter"/>
</dbReference>
<name>A0A8C4QMU6_EPTBU</name>
<dbReference type="Ensembl" id="ENSEBUT00000018274.1">
    <property type="protein sequence ID" value="ENSEBUP00000017698.1"/>
    <property type="gene ID" value="ENSEBUG00000011063.1"/>
</dbReference>
<feature type="compositionally biased region" description="Low complexity" evidence="1">
    <location>
        <begin position="242"/>
        <end position="255"/>
    </location>
</feature>
<organism evidence="3 4">
    <name type="scientific">Eptatretus burgeri</name>
    <name type="common">Inshore hagfish</name>
    <dbReference type="NCBI Taxonomy" id="7764"/>
    <lineage>
        <taxon>Eukaryota</taxon>
        <taxon>Metazoa</taxon>
        <taxon>Chordata</taxon>
        <taxon>Craniata</taxon>
        <taxon>Vertebrata</taxon>
        <taxon>Cyclostomata</taxon>
        <taxon>Myxini</taxon>
        <taxon>Myxiniformes</taxon>
        <taxon>Myxinidae</taxon>
        <taxon>Eptatretinae</taxon>
        <taxon>Eptatretus</taxon>
    </lineage>
</organism>
<feature type="compositionally biased region" description="Basic and acidic residues" evidence="1">
    <location>
        <begin position="447"/>
        <end position="465"/>
    </location>
</feature>
<evidence type="ECO:0000313" key="4">
    <source>
        <dbReference type="Proteomes" id="UP000694388"/>
    </source>
</evidence>
<feature type="compositionally biased region" description="Low complexity" evidence="1">
    <location>
        <begin position="156"/>
        <end position="167"/>
    </location>
</feature>
<dbReference type="GO" id="GO:0003723">
    <property type="term" value="F:RNA binding"/>
    <property type="evidence" value="ECO:0007669"/>
    <property type="project" value="TreeGrafter"/>
</dbReference>
<dbReference type="AlphaFoldDB" id="A0A8C4QMU6"/>
<feature type="compositionally biased region" description="Low complexity" evidence="1">
    <location>
        <begin position="46"/>
        <end position="56"/>
    </location>
</feature>
<feature type="chain" id="PRO_5034214912" evidence="2">
    <location>
        <begin position="27"/>
        <end position="534"/>
    </location>
</feature>
<reference evidence="3" key="2">
    <citation type="submission" date="2025-09" db="UniProtKB">
        <authorList>
            <consortium name="Ensembl"/>
        </authorList>
    </citation>
    <scope>IDENTIFICATION</scope>
</reference>
<evidence type="ECO:0000313" key="3">
    <source>
        <dbReference type="Ensembl" id="ENSEBUP00000017698.1"/>
    </source>
</evidence>
<feature type="compositionally biased region" description="Low complexity" evidence="1">
    <location>
        <begin position="290"/>
        <end position="310"/>
    </location>
</feature>
<reference evidence="3" key="1">
    <citation type="submission" date="2025-08" db="UniProtKB">
        <authorList>
            <consortium name="Ensembl"/>
        </authorList>
    </citation>
    <scope>IDENTIFICATION</scope>
</reference>
<proteinExistence type="predicted"/>
<feature type="compositionally biased region" description="Basic and acidic residues" evidence="1">
    <location>
        <begin position="346"/>
        <end position="384"/>
    </location>
</feature>
<evidence type="ECO:0000256" key="2">
    <source>
        <dbReference type="SAM" id="SignalP"/>
    </source>
</evidence>
<dbReference type="Proteomes" id="UP000694388">
    <property type="component" value="Unplaced"/>
</dbReference>
<feature type="compositionally biased region" description="Low complexity" evidence="1">
    <location>
        <begin position="122"/>
        <end position="138"/>
    </location>
</feature>
<protein>
    <submittedName>
        <fullName evidence="3">Uncharacterized protein</fullName>
    </submittedName>
</protein>